<protein>
    <submittedName>
        <fullName evidence="2">DUF1223 domain-containing protein</fullName>
    </submittedName>
</protein>
<feature type="signal peptide" evidence="1">
    <location>
        <begin position="1"/>
        <end position="30"/>
    </location>
</feature>
<keyword evidence="3" id="KW-1185">Reference proteome</keyword>
<dbReference type="InterPro" id="IPR036249">
    <property type="entry name" value="Thioredoxin-like_sf"/>
</dbReference>
<dbReference type="InterPro" id="IPR010634">
    <property type="entry name" value="DUF1223"/>
</dbReference>
<accession>A0ABT1C1Y2</accession>
<dbReference type="EMBL" id="JAMXQS010000002">
    <property type="protein sequence ID" value="MCO6048821.1"/>
    <property type="molecule type" value="Genomic_DNA"/>
</dbReference>
<gene>
    <name evidence="2" type="ORF">NGM99_03345</name>
</gene>
<comment type="caution">
    <text evidence="2">The sequence shown here is derived from an EMBL/GenBank/DDBJ whole genome shotgun (WGS) entry which is preliminary data.</text>
</comment>
<evidence type="ECO:0000313" key="2">
    <source>
        <dbReference type="EMBL" id="MCO6048821.1"/>
    </source>
</evidence>
<dbReference type="PANTHER" id="PTHR36057:SF1">
    <property type="entry name" value="LIPOPROTEIN LIPID ATTACHMENT SITE-LIKE PROTEIN, PUTATIVE (DUF1223)-RELATED"/>
    <property type="match status" value="1"/>
</dbReference>
<dbReference type="SUPFAM" id="SSF52833">
    <property type="entry name" value="Thioredoxin-like"/>
    <property type="match status" value="1"/>
</dbReference>
<evidence type="ECO:0000256" key="1">
    <source>
        <dbReference type="SAM" id="SignalP"/>
    </source>
</evidence>
<feature type="chain" id="PRO_5045523888" evidence="1">
    <location>
        <begin position="31"/>
        <end position="261"/>
    </location>
</feature>
<dbReference type="Proteomes" id="UP001205906">
    <property type="component" value="Unassembled WGS sequence"/>
</dbReference>
<reference evidence="2 3" key="1">
    <citation type="submission" date="2022-06" db="EMBL/GenBank/DDBJ databases">
        <title>Mesorhizobium sp. strain RP14 Genome sequencing and assembly.</title>
        <authorList>
            <person name="Kim I."/>
        </authorList>
    </citation>
    <scope>NUCLEOTIDE SEQUENCE [LARGE SCALE GENOMIC DNA]</scope>
    <source>
        <strain evidence="3">RP14(2022)</strain>
    </source>
</reference>
<sequence>MTAMYVSRGLLSAFALSLTLLGPALGSALAEEPPVSGVVELYTSQGCKACPAADSALAEFAKRPDLLALAFHVDYWDYLGWRDTMASPDNTLRQKLYGKRFGARSMYTPQAIVNGRAQFNGAKAQEIENALGAQTRNGEAPNVAITTKRMGDSLMIEVADGNLPEGHKAHLMLVGFDGAIVVPVKTGDNEGQTLSYVNAVKSMRPIGVWKGPAMHVELPWVSIEDSMGAAVILQVMGKDKVPGPILGAAVVTRPDRPHTAD</sequence>
<organism evidence="2 3">
    <name type="scientific">Mesorhizobium liriopis</name>
    <dbReference type="NCBI Taxonomy" id="2953882"/>
    <lineage>
        <taxon>Bacteria</taxon>
        <taxon>Pseudomonadati</taxon>
        <taxon>Pseudomonadota</taxon>
        <taxon>Alphaproteobacteria</taxon>
        <taxon>Hyphomicrobiales</taxon>
        <taxon>Phyllobacteriaceae</taxon>
        <taxon>Mesorhizobium</taxon>
    </lineage>
</organism>
<dbReference type="PANTHER" id="PTHR36057">
    <property type="match status" value="1"/>
</dbReference>
<evidence type="ECO:0000313" key="3">
    <source>
        <dbReference type="Proteomes" id="UP001205906"/>
    </source>
</evidence>
<proteinExistence type="predicted"/>
<keyword evidence="1" id="KW-0732">Signal</keyword>
<name>A0ABT1C1Y2_9HYPH</name>
<dbReference type="RefSeq" id="WP_252815994.1">
    <property type="nucleotide sequence ID" value="NZ_JAMXQS010000002.1"/>
</dbReference>
<dbReference type="Pfam" id="PF06764">
    <property type="entry name" value="DUF1223"/>
    <property type="match status" value="1"/>
</dbReference>